<evidence type="ECO:0000313" key="2">
    <source>
        <dbReference type="Proteomes" id="UP000194137"/>
    </source>
</evidence>
<gene>
    <name evidence="1" type="ORF">CAK95_17565</name>
</gene>
<organism evidence="1 2">
    <name type="scientific">Pseudorhodoplanes sinuspersici</name>
    <dbReference type="NCBI Taxonomy" id="1235591"/>
    <lineage>
        <taxon>Bacteria</taxon>
        <taxon>Pseudomonadati</taxon>
        <taxon>Pseudomonadota</taxon>
        <taxon>Alphaproteobacteria</taxon>
        <taxon>Hyphomicrobiales</taxon>
        <taxon>Pseudorhodoplanes</taxon>
    </lineage>
</organism>
<protein>
    <submittedName>
        <fullName evidence="1">Uncharacterized protein</fullName>
    </submittedName>
</protein>
<reference evidence="1 2" key="1">
    <citation type="submission" date="2017-05" db="EMBL/GenBank/DDBJ databases">
        <title>Full genome sequence of Pseudorhodoplanes sinuspersici.</title>
        <authorList>
            <person name="Dastgheib S.M.M."/>
            <person name="Shavandi M."/>
            <person name="Tirandaz H."/>
        </authorList>
    </citation>
    <scope>NUCLEOTIDE SEQUENCE [LARGE SCALE GENOMIC DNA]</scope>
    <source>
        <strain evidence="1 2">RIPI110</strain>
    </source>
</reference>
<accession>A0A1W6ZTF4</accession>
<dbReference type="AlphaFoldDB" id="A0A1W6ZTF4"/>
<keyword evidence="2" id="KW-1185">Reference proteome</keyword>
<name>A0A1W6ZTF4_9HYPH</name>
<dbReference type="KEGG" id="psin:CAK95_17565"/>
<dbReference type="PROSITE" id="PS51257">
    <property type="entry name" value="PROKAR_LIPOPROTEIN"/>
    <property type="match status" value="1"/>
</dbReference>
<sequence>MFRIGMLAAVCAGLLGCAGVEKAINDRAKEIIDSQKIPDASLAPEQVARLEKLSDDSQVVWVKAGTQADGKVFVCYVTKTPQINIWGKRLRDLIYVHAGVFERGDTFKELSTVLLRDSGLIECHARGIEPPVRKVLRDRFDFSTN</sequence>
<evidence type="ECO:0000313" key="1">
    <source>
        <dbReference type="EMBL" id="ARQ00687.1"/>
    </source>
</evidence>
<proteinExistence type="predicted"/>
<dbReference type="Proteomes" id="UP000194137">
    <property type="component" value="Chromosome"/>
</dbReference>
<dbReference type="EMBL" id="CP021112">
    <property type="protein sequence ID" value="ARQ00687.1"/>
    <property type="molecule type" value="Genomic_DNA"/>
</dbReference>